<dbReference type="Pfam" id="PF00248">
    <property type="entry name" value="Aldo_ket_red"/>
    <property type="match status" value="1"/>
</dbReference>
<organism evidence="3 4">
    <name type="scientific">Antrodiella citrinella</name>
    <dbReference type="NCBI Taxonomy" id="2447956"/>
    <lineage>
        <taxon>Eukaryota</taxon>
        <taxon>Fungi</taxon>
        <taxon>Dikarya</taxon>
        <taxon>Basidiomycota</taxon>
        <taxon>Agaricomycotina</taxon>
        <taxon>Agaricomycetes</taxon>
        <taxon>Polyporales</taxon>
        <taxon>Steccherinaceae</taxon>
        <taxon>Antrodiella</taxon>
    </lineage>
</organism>
<name>A0A4S4MCJ9_9APHY</name>
<evidence type="ECO:0000313" key="4">
    <source>
        <dbReference type="Proteomes" id="UP000308730"/>
    </source>
</evidence>
<dbReference type="AlphaFoldDB" id="A0A4S4MCJ9"/>
<keyword evidence="4" id="KW-1185">Reference proteome</keyword>
<dbReference type="PANTHER" id="PTHR43625:SF40">
    <property type="entry name" value="ALDO-KETO REDUCTASE YAKC [NADP(+)]"/>
    <property type="match status" value="1"/>
</dbReference>
<dbReference type="InterPro" id="IPR023210">
    <property type="entry name" value="NADP_OxRdtase_dom"/>
</dbReference>
<evidence type="ECO:0000259" key="2">
    <source>
        <dbReference type="Pfam" id="PF00248"/>
    </source>
</evidence>
<dbReference type="GO" id="GO:0005737">
    <property type="term" value="C:cytoplasm"/>
    <property type="evidence" value="ECO:0007669"/>
    <property type="project" value="TreeGrafter"/>
</dbReference>
<dbReference type="EMBL" id="SGPM01000377">
    <property type="protein sequence ID" value="THH23222.1"/>
    <property type="molecule type" value="Genomic_DNA"/>
</dbReference>
<keyword evidence="1" id="KW-0560">Oxidoreductase</keyword>
<feature type="domain" description="NADP-dependent oxidoreductase" evidence="2">
    <location>
        <begin position="23"/>
        <end position="324"/>
    </location>
</feature>
<dbReference type="GO" id="GO:0016491">
    <property type="term" value="F:oxidoreductase activity"/>
    <property type="evidence" value="ECO:0007669"/>
    <property type="project" value="UniProtKB-KW"/>
</dbReference>
<dbReference type="Proteomes" id="UP000308730">
    <property type="component" value="Unassembled WGS sequence"/>
</dbReference>
<protein>
    <recommendedName>
        <fullName evidence="2">NADP-dependent oxidoreductase domain-containing protein</fullName>
    </recommendedName>
</protein>
<dbReference type="SUPFAM" id="SSF51430">
    <property type="entry name" value="NAD(P)-linked oxidoreductase"/>
    <property type="match status" value="1"/>
</dbReference>
<gene>
    <name evidence="3" type="ORF">EUX98_g7949</name>
</gene>
<reference evidence="3 4" key="1">
    <citation type="submission" date="2019-02" db="EMBL/GenBank/DDBJ databases">
        <title>Genome sequencing of the rare red list fungi Antrodiella citrinella (Flaviporus citrinellus).</title>
        <authorList>
            <person name="Buettner E."/>
            <person name="Kellner H."/>
        </authorList>
    </citation>
    <scope>NUCLEOTIDE SEQUENCE [LARGE SCALE GENOMIC DNA]</scope>
    <source>
        <strain evidence="3 4">DSM 108506</strain>
    </source>
</reference>
<comment type="caution">
    <text evidence="3">The sequence shown here is derived from an EMBL/GenBank/DDBJ whole genome shotgun (WGS) entry which is preliminary data.</text>
</comment>
<evidence type="ECO:0000256" key="1">
    <source>
        <dbReference type="ARBA" id="ARBA00023002"/>
    </source>
</evidence>
<dbReference type="PANTHER" id="PTHR43625">
    <property type="entry name" value="AFLATOXIN B1 ALDEHYDE REDUCTASE"/>
    <property type="match status" value="1"/>
</dbReference>
<dbReference type="Gene3D" id="3.20.20.100">
    <property type="entry name" value="NADP-dependent oxidoreductase domain"/>
    <property type="match status" value="1"/>
</dbReference>
<evidence type="ECO:0000313" key="3">
    <source>
        <dbReference type="EMBL" id="THH23222.1"/>
    </source>
</evidence>
<sequence>MPVNTNYPKIRLGGSDGPEVSAIGFGAMGIGATIYGASNEQETFATLTRAADLGTTFWDTSDAYGASQELIGKWFTATGRRNEIFLATKFGSVDTRHPPGSAEYWTLNSKPSYVRQKVADALKALQTDHIDLFYQHRVDAAVPIEVVLETLRPYIEAGTLKYIGLSEPGVEVMKRARSVPGIGKKVVAVQMEYSPFELNIEDGFAASAKELGISIVAYSPLGRGVMTGQYKSRADFEKEDIRQFMPRFSDENFAANLVVVEKFQSVATKHSATPGQVTLAWILARHPDFVSIPGTKSVARLEENAGAVNVKLDAEDVKLLNEVVDAAETKGERYPTAFAHIFNRDCIPFSEWKGEA</sequence>
<proteinExistence type="predicted"/>
<dbReference type="OrthoDB" id="37537at2759"/>
<dbReference type="InterPro" id="IPR050791">
    <property type="entry name" value="Aldo-Keto_reductase"/>
</dbReference>
<accession>A0A4S4MCJ9</accession>
<dbReference type="InterPro" id="IPR036812">
    <property type="entry name" value="NAD(P)_OxRdtase_dom_sf"/>
</dbReference>